<dbReference type="RefSeq" id="WP_038583886.1">
    <property type="nucleotide sequence ID" value="NZ_HG938353.1"/>
</dbReference>
<dbReference type="AlphaFoldDB" id="A0A068SL15"/>
<dbReference type="InterPro" id="IPR006016">
    <property type="entry name" value="UspA"/>
</dbReference>
<dbReference type="EMBL" id="HG938353">
    <property type="protein sequence ID" value="CDN46499.1"/>
    <property type="molecule type" value="Genomic_DNA"/>
</dbReference>
<dbReference type="PANTHER" id="PTHR46268:SF15">
    <property type="entry name" value="UNIVERSAL STRESS PROTEIN HP_0031"/>
    <property type="match status" value="1"/>
</dbReference>
<evidence type="ECO:0000259" key="2">
    <source>
        <dbReference type="Pfam" id="PF00582"/>
    </source>
</evidence>
<name>A0A068SL15_NEOGA</name>
<dbReference type="SUPFAM" id="SSF52402">
    <property type="entry name" value="Adenine nucleotide alpha hydrolases-like"/>
    <property type="match status" value="1"/>
</dbReference>
<dbReference type="PATRIC" id="fig|1028800.3.peg.310"/>
<dbReference type="PANTHER" id="PTHR46268">
    <property type="entry name" value="STRESS RESPONSE PROTEIN NHAX"/>
    <property type="match status" value="1"/>
</dbReference>
<sequence length="276" mass="29830">MSFKTVLAMIGNTDPTADLARAMEIAIELEAHLSVVVIGLAVPATMGDFPAGTVWLDQRDEDLRLLDGIRKQAAAACTTNGLSFDIDVTYAEGVFVGEEIHRRALYADVLVIGDGVRSDSVLTRKIVDGGVFEAGRPLLLVPKNLKTTLKPRRILLAWNSRAEAARAAREALEMMTWAEEVHVVLVDPDSSYWVSGGEPGADVAAYLARHGINVVVEQLASGGRPVEDVLERHALEINADLIVMGAYGHSRLRERVFGGVTASILEKSKLPVLIAR</sequence>
<comment type="similarity">
    <text evidence="1">Belongs to the universal stress protein A family.</text>
</comment>
<dbReference type="Gene3D" id="3.40.50.12370">
    <property type="match status" value="1"/>
</dbReference>
<proteinExistence type="inferred from homology"/>
<accession>A0A068SL15</accession>
<evidence type="ECO:0000256" key="1">
    <source>
        <dbReference type="ARBA" id="ARBA00008791"/>
    </source>
</evidence>
<dbReference type="Proteomes" id="UP000028181">
    <property type="component" value="Chromosome I"/>
</dbReference>
<gene>
    <name evidence="3" type="ORF">RG540_CH03050</name>
</gene>
<dbReference type="eggNOG" id="COG0589">
    <property type="taxonomic scope" value="Bacteria"/>
</dbReference>
<dbReference type="GeneID" id="24258748"/>
<dbReference type="PRINTS" id="PR01438">
    <property type="entry name" value="UNVRSLSTRESS"/>
</dbReference>
<feature type="domain" description="UspA" evidence="2">
    <location>
        <begin position="152"/>
        <end position="276"/>
    </location>
</feature>
<dbReference type="KEGG" id="ngg:RG540_CH03050"/>
<evidence type="ECO:0000313" key="4">
    <source>
        <dbReference type="Proteomes" id="UP000028181"/>
    </source>
</evidence>
<keyword evidence="4" id="KW-1185">Reference proteome</keyword>
<dbReference type="InterPro" id="IPR006015">
    <property type="entry name" value="Universal_stress_UspA"/>
</dbReference>
<reference evidence="4" key="1">
    <citation type="journal article" date="2014" name="BMC Genomics">
        <title>Genome sequencing of two Neorhizobium galegae strains reveals a noeT gene responsible for the unusual acetylation of the nodulation factors.</title>
        <authorList>
            <person name="Osterman J."/>
            <person name="Marsh J."/>
            <person name="Laine P.K."/>
            <person name="Zeng Z."/>
            <person name="Alatalo E."/>
            <person name="Sullivan J.T."/>
            <person name="Young J.P."/>
            <person name="Thomas-Oates J."/>
            <person name="Paulin L."/>
            <person name="Lindstrom K."/>
        </authorList>
    </citation>
    <scope>NUCLEOTIDE SEQUENCE [LARGE SCALE GENOMIC DNA]</scope>
    <source>
        <strain evidence="4">HAMBI 540</strain>
    </source>
</reference>
<dbReference type="Pfam" id="PF00582">
    <property type="entry name" value="Usp"/>
    <property type="match status" value="1"/>
</dbReference>
<dbReference type="OrthoDB" id="9804721at2"/>
<evidence type="ECO:0000313" key="3">
    <source>
        <dbReference type="EMBL" id="CDN46499.1"/>
    </source>
</evidence>
<protein>
    <submittedName>
        <fullName evidence="3">UspA domain-containing protein</fullName>
    </submittedName>
</protein>
<organism evidence="3 4">
    <name type="scientific">Neorhizobium galegae bv. orientalis str. HAMBI 540</name>
    <dbReference type="NCBI Taxonomy" id="1028800"/>
    <lineage>
        <taxon>Bacteria</taxon>
        <taxon>Pseudomonadati</taxon>
        <taxon>Pseudomonadota</taxon>
        <taxon>Alphaproteobacteria</taxon>
        <taxon>Hyphomicrobiales</taxon>
        <taxon>Rhizobiaceae</taxon>
        <taxon>Rhizobium/Agrobacterium group</taxon>
        <taxon>Neorhizobium</taxon>
    </lineage>
</organism>
<dbReference type="HOGENOM" id="CLU_049301_5_2_5"/>
<dbReference type="CDD" id="cd00293">
    <property type="entry name" value="USP-like"/>
    <property type="match status" value="1"/>
</dbReference>